<protein>
    <submittedName>
        <fullName evidence="3">Uncharacterized protein</fullName>
    </submittedName>
</protein>
<keyword evidence="4" id="KW-1185">Reference proteome</keyword>
<keyword evidence="2" id="KW-0472">Membrane</keyword>
<evidence type="ECO:0000256" key="1">
    <source>
        <dbReference type="SAM" id="MobiDB-lite"/>
    </source>
</evidence>
<sequence>MESCPIQQEDVAGAYGMGATDFIVRPPSTTEDHYRCWNEEATDMKILTFPKRLLSWPEKSLGDEPNGAVKSPSPSGTVITARISTVSTGTTTKTGPDGRTSLSTFTTTIPTLLQVTTPLPVPTAPAAIKFDGTVMTLTDSLGKPTATVTELFENDHTSETDTDRPDQPGQPRPTASASELAFSYLTRLTTVIYTNSDSVPTSTGVFTLTNLVVPGSAVSATVETVFGSANHVPITTRTRYILPVAQTPTPTRSLSNLMPSRAPRPLNTSSIFYDSTIRVDQLTWQAYLAGSFAPVVLTTILSLLVQALSNAARATVPFMLLSKDTQGRRNGVRAEDTLLLSLNASNILRIDQAVRLTWIHKEPLLLFCSALQVLGIILVSLSSEAIGMTLGGGTCRDNSFNGCYMTLAIVRGPARACEGLLVVTAVIVLGVMVSTRMKFLTELLRIYKTAPDPAGKTASPTTHRSSKDWSLLPTHGTYGSPTSIFSTMAFLAGGNSRAVRRLLTTQSAHHEHYGGICERRFIKGTEVKSWFDGCHFMMNQHGEIGLAPSNNKEEEPSRTKTNTWTTALKKGVTLRSLKRSYTSFTTEYRKQSILELGLRLVLLAVLGSLLSIISYYGSTKLWLDDSLERFMSSGTLGTSFLFTGAGGVIDLFWDSFFSDVELLEPYRRLSHNTASEPSPAQVQRSARNLFRPARSSSTFSGLFRALANRNLFLSAVAAAGIFSKFLSILFANIPFRLTLTWTTFIVCTWTSVAILGLMVLVLSSSFVFARPYYMPVDPGTIAGRMYYVCDSWATRDLAGLADLDHEARKETIENFSKAFYRFGPMVGPSGTERIGVDYVAVGKYV</sequence>
<dbReference type="AlphaFoldDB" id="A0AAN6XY97"/>
<keyword evidence="2" id="KW-1133">Transmembrane helix</keyword>
<dbReference type="EMBL" id="MU858214">
    <property type="protein sequence ID" value="KAK4209148.1"/>
    <property type="molecule type" value="Genomic_DNA"/>
</dbReference>
<accession>A0AAN6XY97</accession>
<dbReference type="PANTHER" id="PTHR37544">
    <property type="entry name" value="SPRAY-RELATED"/>
    <property type="match status" value="1"/>
</dbReference>
<feature type="transmembrane region" description="Helical" evidence="2">
    <location>
        <begin position="596"/>
        <end position="616"/>
    </location>
</feature>
<feature type="compositionally biased region" description="Basic and acidic residues" evidence="1">
    <location>
        <begin position="153"/>
        <end position="166"/>
    </location>
</feature>
<dbReference type="Pfam" id="PF11915">
    <property type="entry name" value="DUF3433"/>
    <property type="match status" value="2"/>
</dbReference>
<comment type="caution">
    <text evidence="3">The sequence shown here is derived from an EMBL/GenBank/DDBJ whole genome shotgun (WGS) entry which is preliminary data.</text>
</comment>
<feature type="transmembrane region" description="Helical" evidence="2">
    <location>
        <begin position="636"/>
        <end position="653"/>
    </location>
</feature>
<dbReference type="Proteomes" id="UP001301769">
    <property type="component" value="Unassembled WGS sequence"/>
</dbReference>
<keyword evidence="2" id="KW-0812">Transmembrane</keyword>
<dbReference type="PANTHER" id="PTHR37544:SF3">
    <property type="entry name" value="SPRAY"/>
    <property type="match status" value="1"/>
</dbReference>
<feature type="transmembrane region" description="Helical" evidence="2">
    <location>
        <begin position="364"/>
        <end position="382"/>
    </location>
</feature>
<gene>
    <name evidence="3" type="ORF">QBC37DRAFT_391447</name>
</gene>
<dbReference type="InterPro" id="IPR021840">
    <property type="entry name" value="DUF3433"/>
</dbReference>
<evidence type="ECO:0000313" key="3">
    <source>
        <dbReference type="EMBL" id="KAK4209148.1"/>
    </source>
</evidence>
<feature type="transmembrane region" description="Helical" evidence="2">
    <location>
        <begin position="739"/>
        <end position="762"/>
    </location>
</feature>
<reference evidence="3" key="1">
    <citation type="journal article" date="2023" name="Mol. Phylogenet. Evol.">
        <title>Genome-scale phylogeny and comparative genomics of the fungal order Sordariales.</title>
        <authorList>
            <person name="Hensen N."/>
            <person name="Bonometti L."/>
            <person name="Westerberg I."/>
            <person name="Brannstrom I.O."/>
            <person name="Guillou S."/>
            <person name="Cros-Aarteil S."/>
            <person name="Calhoun S."/>
            <person name="Haridas S."/>
            <person name="Kuo A."/>
            <person name="Mondo S."/>
            <person name="Pangilinan J."/>
            <person name="Riley R."/>
            <person name="LaButti K."/>
            <person name="Andreopoulos B."/>
            <person name="Lipzen A."/>
            <person name="Chen C."/>
            <person name="Yan M."/>
            <person name="Daum C."/>
            <person name="Ng V."/>
            <person name="Clum A."/>
            <person name="Steindorff A."/>
            <person name="Ohm R.A."/>
            <person name="Martin F."/>
            <person name="Silar P."/>
            <person name="Natvig D.O."/>
            <person name="Lalanne C."/>
            <person name="Gautier V."/>
            <person name="Ament-Velasquez S.L."/>
            <person name="Kruys A."/>
            <person name="Hutchinson M.I."/>
            <person name="Powell A.J."/>
            <person name="Barry K."/>
            <person name="Miller A.N."/>
            <person name="Grigoriev I.V."/>
            <person name="Debuchy R."/>
            <person name="Gladieux P."/>
            <person name="Hiltunen Thoren M."/>
            <person name="Johannesson H."/>
        </authorList>
    </citation>
    <scope>NUCLEOTIDE SEQUENCE</scope>
    <source>
        <strain evidence="3">PSN293</strain>
    </source>
</reference>
<reference evidence="3" key="2">
    <citation type="submission" date="2023-05" db="EMBL/GenBank/DDBJ databases">
        <authorList>
            <consortium name="Lawrence Berkeley National Laboratory"/>
            <person name="Steindorff A."/>
            <person name="Hensen N."/>
            <person name="Bonometti L."/>
            <person name="Westerberg I."/>
            <person name="Brannstrom I.O."/>
            <person name="Guillou S."/>
            <person name="Cros-Aarteil S."/>
            <person name="Calhoun S."/>
            <person name="Haridas S."/>
            <person name="Kuo A."/>
            <person name="Mondo S."/>
            <person name="Pangilinan J."/>
            <person name="Riley R."/>
            <person name="Labutti K."/>
            <person name="Andreopoulos B."/>
            <person name="Lipzen A."/>
            <person name="Chen C."/>
            <person name="Yanf M."/>
            <person name="Daum C."/>
            <person name="Ng V."/>
            <person name="Clum A."/>
            <person name="Ohm R."/>
            <person name="Martin F."/>
            <person name="Silar P."/>
            <person name="Natvig D."/>
            <person name="Lalanne C."/>
            <person name="Gautier V."/>
            <person name="Ament-Velasquez S.L."/>
            <person name="Kruys A."/>
            <person name="Hutchinson M.I."/>
            <person name="Powell A.J."/>
            <person name="Barry K."/>
            <person name="Miller A.N."/>
            <person name="Grigoriev I.V."/>
            <person name="Debuchy R."/>
            <person name="Gladieux P."/>
            <person name="Thoren M.H."/>
            <person name="Johannesson H."/>
        </authorList>
    </citation>
    <scope>NUCLEOTIDE SEQUENCE</scope>
    <source>
        <strain evidence="3">PSN293</strain>
    </source>
</reference>
<feature type="region of interest" description="Disordered" evidence="1">
    <location>
        <begin position="152"/>
        <end position="176"/>
    </location>
</feature>
<organism evidence="3 4">
    <name type="scientific">Rhypophila decipiens</name>
    <dbReference type="NCBI Taxonomy" id="261697"/>
    <lineage>
        <taxon>Eukaryota</taxon>
        <taxon>Fungi</taxon>
        <taxon>Dikarya</taxon>
        <taxon>Ascomycota</taxon>
        <taxon>Pezizomycotina</taxon>
        <taxon>Sordariomycetes</taxon>
        <taxon>Sordariomycetidae</taxon>
        <taxon>Sordariales</taxon>
        <taxon>Naviculisporaceae</taxon>
        <taxon>Rhypophila</taxon>
    </lineage>
</organism>
<evidence type="ECO:0000256" key="2">
    <source>
        <dbReference type="SAM" id="Phobius"/>
    </source>
</evidence>
<name>A0AAN6XY97_9PEZI</name>
<proteinExistence type="predicted"/>
<feature type="transmembrane region" description="Helical" evidence="2">
    <location>
        <begin position="711"/>
        <end position="733"/>
    </location>
</feature>
<evidence type="ECO:0000313" key="4">
    <source>
        <dbReference type="Proteomes" id="UP001301769"/>
    </source>
</evidence>
<feature type="transmembrane region" description="Helical" evidence="2">
    <location>
        <begin position="284"/>
        <end position="305"/>
    </location>
</feature>